<reference evidence="2" key="1">
    <citation type="submission" date="2018-03" db="EMBL/GenBank/DDBJ databases">
        <authorList>
            <person name="Batty M. E."/>
            <person name="Batty M E."/>
        </authorList>
    </citation>
    <scope>NUCLEOTIDE SEQUENCE [LARGE SCALE GENOMIC DNA]</scope>
</reference>
<evidence type="ECO:0000313" key="1">
    <source>
        <dbReference type="EMBL" id="SPR06455.1"/>
    </source>
</evidence>
<dbReference type="AlphaFoldDB" id="A0A2U3QZP2"/>
<name>A0A2U3QZP2_ORITS</name>
<organism evidence="1 2">
    <name type="scientific">Orientia tsutsugamushi</name>
    <name type="common">Rickettsia tsutsugamushi</name>
    <dbReference type="NCBI Taxonomy" id="784"/>
    <lineage>
        <taxon>Bacteria</taxon>
        <taxon>Pseudomonadati</taxon>
        <taxon>Pseudomonadota</taxon>
        <taxon>Alphaproteobacteria</taxon>
        <taxon>Rickettsiales</taxon>
        <taxon>Rickettsiaceae</taxon>
        <taxon>Rickettsieae</taxon>
        <taxon>Orientia</taxon>
    </lineage>
</organism>
<accession>A0A2U3QZP2</accession>
<dbReference type="EMBL" id="LS398552">
    <property type="protein sequence ID" value="SPR06455.1"/>
    <property type="molecule type" value="Genomic_DNA"/>
</dbReference>
<proteinExistence type="predicted"/>
<evidence type="ECO:0000313" key="2">
    <source>
        <dbReference type="Proteomes" id="UP000244943"/>
    </source>
</evidence>
<dbReference type="Proteomes" id="UP000244943">
    <property type="component" value="Chromosome I"/>
</dbReference>
<protein>
    <submittedName>
        <fullName evidence="1">Uncharacterized protein</fullName>
    </submittedName>
</protein>
<gene>
    <name evidence="1" type="ORF">UT76HP_00925</name>
</gene>
<sequence>MLYMRESSASVKALCSIGCCKSLVPYCGAAIVAKIDGKLDKKSDLASMDFALSSSGTSENGLIDTGFFMSNSM</sequence>